<keyword evidence="1" id="KW-1133">Transmembrane helix</keyword>
<sequence length="85" mass="9873">MGGHIIDFLFVLIYIIYKEMKNINLRQKKNLADFFRETSVAFISVGGFTAVFDKVLSRSEAIYQMFFSVGITIILLIISFWILKK</sequence>
<keyword evidence="1" id="KW-0812">Transmembrane</keyword>
<reference evidence="3" key="1">
    <citation type="submission" date="2017-09" db="EMBL/GenBank/DDBJ databases">
        <title>Depth-based differentiation of microbial function through sediment-hosted aquifers and enrichment of novel symbionts in the deep terrestrial subsurface.</title>
        <authorList>
            <person name="Probst A.J."/>
            <person name="Ladd B."/>
            <person name="Jarett J.K."/>
            <person name="Geller-Mcgrath D.E."/>
            <person name="Sieber C.M.K."/>
            <person name="Emerson J.B."/>
            <person name="Anantharaman K."/>
            <person name="Thomas B.C."/>
            <person name="Malmstrom R."/>
            <person name="Stieglmeier M."/>
            <person name="Klingl A."/>
            <person name="Woyke T."/>
            <person name="Ryan C.M."/>
            <person name="Banfield J.F."/>
        </authorList>
    </citation>
    <scope>NUCLEOTIDE SEQUENCE [LARGE SCALE GENOMIC DNA]</scope>
</reference>
<keyword evidence="1" id="KW-0472">Membrane</keyword>
<evidence type="ECO:0000256" key="1">
    <source>
        <dbReference type="SAM" id="Phobius"/>
    </source>
</evidence>
<dbReference type="Proteomes" id="UP000230822">
    <property type="component" value="Unassembled WGS sequence"/>
</dbReference>
<dbReference type="AlphaFoldDB" id="A0A2M7IBR6"/>
<evidence type="ECO:0000313" key="3">
    <source>
        <dbReference type="Proteomes" id="UP000230822"/>
    </source>
</evidence>
<name>A0A2M7IBR6_9BACT</name>
<organism evidence="2 3">
    <name type="scientific">Candidatus Roizmanbacteria bacterium CG_4_8_14_3_um_filter_34_9</name>
    <dbReference type="NCBI Taxonomy" id="1974832"/>
    <lineage>
        <taxon>Bacteria</taxon>
        <taxon>Candidatus Roizmaniibacteriota</taxon>
    </lineage>
</organism>
<protein>
    <submittedName>
        <fullName evidence="2">Uncharacterized protein</fullName>
    </submittedName>
</protein>
<evidence type="ECO:0000313" key="2">
    <source>
        <dbReference type="EMBL" id="PIW73099.1"/>
    </source>
</evidence>
<comment type="caution">
    <text evidence="2">The sequence shown here is derived from an EMBL/GenBank/DDBJ whole genome shotgun (WGS) entry which is preliminary data.</text>
</comment>
<dbReference type="EMBL" id="PFGU01000087">
    <property type="protein sequence ID" value="PIW73099.1"/>
    <property type="molecule type" value="Genomic_DNA"/>
</dbReference>
<feature type="transmembrane region" description="Helical" evidence="1">
    <location>
        <begin position="64"/>
        <end position="83"/>
    </location>
</feature>
<gene>
    <name evidence="2" type="ORF">CO005_03255</name>
</gene>
<accession>A0A2M7IBR6</accession>
<proteinExistence type="predicted"/>